<evidence type="ECO:0000256" key="3">
    <source>
        <dbReference type="ARBA" id="ARBA00005179"/>
    </source>
</evidence>
<dbReference type="InterPro" id="IPR001128">
    <property type="entry name" value="Cyt_P450"/>
</dbReference>
<dbReference type="GO" id="GO:0005506">
    <property type="term" value="F:iron ion binding"/>
    <property type="evidence" value="ECO:0007669"/>
    <property type="project" value="InterPro"/>
</dbReference>
<name>A0A4S8LIS7_DENBC</name>
<keyword evidence="5 14" id="KW-0349">Heme</keyword>
<dbReference type="EMBL" id="ML179384">
    <property type="protein sequence ID" value="THU89042.1"/>
    <property type="molecule type" value="Genomic_DNA"/>
</dbReference>
<dbReference type="OrthoDB" id="2789670at2759"/>
<evidence type="ECO:0000256" key="4">
    <source>
        <dbReference type="ARBA" id="ARBA00010617"/>
    </source>
</evidence>
<protein>
    <submittedName>
        <fullName evidence="16">Cytochrome P450</fullName>
    </submittedName>
</protein>
<dbReference type="InterPro" id="IPR036396">
    <property type="entry name" value="Cyt_P450_sf"/>
</dbReference>
<dbReference type="SUPFAM" id="SSF48264">
    <property type="entry name" value="Cytochrome P450"/>
    <property type="match status" value="1"/>
</dbReference>
<evidence type="ECO:0000313" key="16">
    <source>
        <dbReference type="EMBL" id="THU89042.1"/>
    </source>
</evidence>
<evidence type="ECO:0000256" key="8">
    <source>
        <dbReference type="ARBA" id="ARBA00022989"/>
    </source>
</evidence>
<dbReference type="GO" id="GO:0020037">
    <property type="term" value="F:heme binding"/>
    <property type="evidence" value="ECO:0007669"/>
    <property type="project" value="InterPro"/>
</dbReference>
<dbReference type="GO" id="GO:0004497">
    <property type="term" value="F:monooxygenase activity"/>
    <property type="evidence" value="ECO:0007669"/>
    <property type="project" value="UniProtKB-KW"/>
</dbReference>
<evidence type="ECO:0000256" key="12">
    <source>
        <dbReference type="ARBA" id="ARBA00023136"/>
    </source>
</evidence>
<dbReference type="GO" id="GO:0016020">
    <property type="term" value="C:membrane"/>
    <property type="evidence" value="ECO:0007669"/>
    <property type="project" value="UniProtKB-SubCell"/>
</dbReference>
<dbReference type="PRINTS" id="PR00385">
    <property type="entry name" value="P450"/>
</dbReference>
<evidence type="ECO:0000256" key="15">
    <source>
        <dbReference type="SAM" id="Phobius"/>
    </source>
</evidence>
<dbReference type="PANTHER" id="PTHR46300">
    <property type="entry name" value="P450, PUTATIVE (EUROFUNG)-RELATED-RELATED"/>
    <property type="match status" value="1"/>
</dbReference>
<feature type="binding site" description="axial binding residue" evidence="14">
    <location>
        <position position="433"/>
    </location>
    <ligand>
        <name>heme</name>
        <dbReference type="ChEBI" id="CHEBI:30413"/>
    </ligand>
    <ligandPart>
        <name>Fe</name>
        <dbReference type="ChEBI" id="CHEBI:18248"/>
    </ligandPart>
</feature>
<dbReference type="Proteomes" id="UP000297245">
    <property type="component" value="Unassembled WGS sequence"/>
</dbReference>
<keyword evidence="13" id="KW-0325">Glycoprotein</keyword>
<dbReference type="InterPro" id="IPR002401">
    <property type="entry name" value="Cyt_P450_E_grp-I"/>
</dbReference>
<comment type="similarity">
    <text evidence="4">Belongs to the cytochrome P450 family.</text>
</comment>
<sequence>MTLSNTWVVVLLVSLIVIFALRYTNDKKYLPGPRGLPILGNVFQLDLDKPWGSYAKWEKIYGDIFQLNMAGQPVLVLNSQKVVEDLFEKRSSKYSSRPQWPVASELTGYMDLPLLQYGELYRRMRRASNIALGIKISSNYYCVQSQQALMLTHGILSQPDRWGFHVQRASISTMLSILYDIPPIQSLSDPRAIFMENLVDRISKALLPGAYLVEILPILSRLPLFLSKWKRDAQRDFRNYSKVFEDMFRSIKEKFVKGEEQPDSFSATLAETQKRHGMSDLECAWLAGMLYAGQETTSTVLKWFLLCMTIFPHVQEKAHQELDRVVGRGRLPSFSDMKHLHYIRAIVKEVLRWQVPLPLGLPHATTEDDYYEGYFIRKGTVCTVNVMGLHRDQQIYGPDADEFRPDRYLNDEGMIKDENSDGHFAYGFGPRTCVGRHVANNSLFITIATILWAMTISPVKETNGNSIKPDLGGELGIFWQPKPFNFLTKPRFDDAEILIQQARDDLNYRDS</sequence>
<dbReference type="GO" id="GO:0016705">
    <property type="term" value="F:oxidoreductase activity, acting on paired donors, with incorporation or reduction of molecular oxygen"/>
    <property type="evidence" value="ECO:0007669"/>
    <property type="project" value="InterPro"/>
</dbReference>
<evidence type="ECO:0000256" key="5">
    <source>
        <dbReference type="ARBA" id="ARBA00022617"/>
    </source>
</evidence>
<evidence type="ECO:0000256" key="2">
    <source>
        <dbReference type="ARBA" id="ARBA00004167"/>
    </source>
</evidence>
<dbReference type="PRINTS" id="PR00463">
    <property type="entry name" value="EP450I"/>
</dbReference>
<dbReference type="Gene3D" id="1.10.630.10">
    <property type="entry name" value="Cytochrome P450"/>
    <property type="match status" value="1"/>
</dbReference>
<comment type="pathway">
    <text evidence="3">Secondary metabolite biosynthesis.</text>
</comment>
<keyword evidence="8 15" id="KW-1133">Transmembrane helix</keyword>
<keyword evidence="12 15" id="KW-0472">Membrane</keyword>
<dbReference type="CDD" id="cd11065">
    <property type="entry name" value="CYP64-like"/>
    <property type="match status" value="1"/>
</dbReference>
<comment type="cofactor">
    <cofactor evidence="1 14">
        <name>heme</name>
        <dbReference type="ChEBI" id="CHEBI:30413"/>
    </cofactor>
</comment>
<reference evidence="16 17" key="1">
    <citation type="journal article" date="2019" name="Nat. Ecol. Evol.">
        <title>Megaphylogeny resolves global patterns of mushroom evolution.</title>
        <authorList>
            <person name="Varga T."/>
            <person name="Krizsan K."/>
            <person name="Foldi C."/>
            <person name="Dima B."/>
            <person name="Sanchez-Garcia M."/>
            <person name="Sanchez-Ramirez S."/>
            <person name="Szollosi G.J."/>
            <person name="Szarkandi J.G."/>
            <person name="Papp V."/>
            <person name="Albert L."/>
            <person name="Andreopoulos W."/>
            <person name="Angelini C."/>
            <person name="Antonin V."/>
            <person name="Barry K.W."/>
            <person name="Bougher N.L."/>
            <person name="Buchanan P."/>
            <person name="Buyck B."/>
            <person name="Bense V."/>
            <person name="Catcheside P."/>
            <person name="Chovatia M."/>
            <person name="Cooper J."/>
            <person name="Damon W."/>
            <person name="Desjardin D."/>
            <person name="Finy P."/>
            <person name="Geml J."/>
            <person name="Haridas S."/>
            <person name="Hughes K."/>
            <person name="Justo A."/>
            <person name="Karasinski D."/>
            <person name="Kautmanova I."/>
            <person name="Kiss B."/>
            <person name="Kocsube S."/>
            <person name="Kotiranta H."/>
            <person name="LaButti K.M."/>
            <person name="Lechner B.E."/>
            <person name="Liimatainen K."/>
            <person name="Lipzen A."/>
            <person name="Lukacs Z."/>
            <person name="Mihaltcheva S."/>
            <person name="Morgado L.N."/>
            <person name="Niskanen T."/>
            <person name="Noordeloos M.E."/>
            <person name="Ohm R.A."/>
            <person name="Ortiz-Santana B."/>
            <person name="Ovrebo C."/>
            <person name="Racz N."/>
            <person name="Riley R."/>
            <person name="Savchenko A."/>
            <person name="Shiryaev A."/>
            <person name="Soop K."/>
            <person name="Spirin V."/>
            <person name="Szebenyi C."/>
            <person name="Tomsovsky M."/>
            <person name="Tulloss R.E."/>
            <person name="Uehling J."/>
            <person name="Grigoriev I.V."/>
            <person name="Vagvolgyi C."/>
            <person name="Papp T."/>
            <person name="Martin F.M."/>
            <person name="Miettinen O."/>
            <person name="Hibbett D.S."/>
            <person name="Nagy L.G."/>
        </authorList>
    </citation>
    <scope>NUCLEOTIDE SEQUENCE [LARGE SCALE GENOMIC DNA]</scope>
    <source>
        <strain evidence="16 17">CBS 962.96</strain>
    </source>
</reference>
<evidence type="ECO:0000313" key="17">
    <source>
        <dbReference type="Proteomes" id="UP000297245"/>
    </source>
</evidence>
<evidence type="ECO:0000256" key="9">
    <source>
        <dbReference type="ARBA" id="ARBA00023002"/>
    </source>
</evidence>
<gene>
    <name evidence="16" type="ORF">K435DRAFT_821499</name>
</gene>
<keyword evidence="11" id="KW-0503">Monooxygenase</keyword>
<dbReference type="AlphaFoldDB" id="A0A4S8LIS7"/>
<keyword evidence="9" id="KW-0560">Oxidoreductase</keyword>
<dbReference type="PANTHER" id="PTHR46300:SF2">
    <property type="entry name" value="CYTOCHROME P450 MONOOXYGENASE ALNH-RELATED"/>
    <property type="match status" value="1"/>
</dbReference>
<organism evidence="16 17">
    <name type="scientific">Dendrothele bispora (strain CBS 962.96)</name>
    <dbReference type="NCBI Taxonomy" id="1314807"/>
    <lineage>
        <taxon>Eukaryota</taxon>
        <taxon>Fungi</taxon>
        <taxon>Dikarya</taxon>
        <taxon>Basidiomycota</taxon>
        <taxon>Agaricomycotina</taxon>
        <taxon>Agaricomycetes</taxon>
        <taxon>Agaricomycetidae</taxon>
        <taxon>Agaricales</taxon>
        <taxon>Agaricales incertae sedis</taxon>
        <taxon>Dendrothele</taxon>
    </lineage>
</organism>
<evidence type="ECO:0000256" key="11">
    <source>
        <dbReference type="ARBA" id="ARBA00023033"/>
    </source>
</evidence>
<evidence type="ECO:0000256" key="7">
    <source>
        <dbReference type="ARBA" id="ARBA00022723"/>
    </source>
</evidence>
<accession>A0A4S8LIS7</accession>
<keyword evidence="6 15" id="KW-0812">Transmembrane</keyword>
<comment type="subcellular location">
    <subcellularLocation>
        <location evidence="2">Membrane</location>
        <topology evidence="2">Single-pass membrane protein</topology>
    </subcellularLocation>
</comment>
<proteinExistence type="inferred from homology"/>
<dbReference type="Pfam" id="PF00067">
    <property type="entry name" value="p450"/>
    <property type="match status" value="1"/>
</dbReference>
<evidence type="ECO:0000256" key="13">
    <source>
        <dbReference type="ARBA" id="ARBA00023180"/>
    </source>
</evidence>
<keyword evidence="7 14" id="KW-0479">Metal-binding</keyword>
<evidence type="ECO:0000256" key="1">
    <source>
        <dbReference type="ARBA" id="ARBA00001971"/>
    </source>
</evidence>
<keyword evidence="10 14" id="KW-0408">Iron</keyword>
<dbReference type="InterPro" id="IPR050364">
    <property type="entry name" value="Cytochrome_P450_fung"/>
</dbReference>
<keyword evidence="17" id="KW-1185">Reference proteome</keyword>
<feature type="transmembrane region" description="Helical" evidence="15">
    <location>
        <begin position="6"/>
        <end position="24"/>
    </location>
</feature>
<evidence type="ECO:0000256" key="6">
    <source>
        <dbReference type="ARBA" id="ARBA00022692"/>
    </source>
</evidence>
<evidence type="ECO:0000256" key="10">
    <source>
        <dbReference type="ARBA" id="ARBA00023004"/>
    </source>
</evidence>
<evidence type="ECO:0000256" key="14">
    <source>
        <dbReference type="PIRSR" id="PIRSR602401-1"/>
    </source>
</evidence>